<proteinExistence type="inferred from homology"/>
<evidence type="ECO:0000313" key="4">
    <source>
        <dbReference type="Proteomes" id="UP001055057"/>
    </source>
</evidence>
<keyword evidence="4" id="KW-1185">Reference proteome</keyword>
<protein>
    <submittedName>
        <fullName evidence="3">Endo-1,3-1,4-beta-glycanase ExsH</fullName>
    </submittedName>
</protein>
<dbReference type="Pfam" id="PF00722">
    <property type="entry name" value="Glyco_hydro_16"/>
    <property type="match status" value="1"/>
</dbReference>
<accession>A0ABQ4U7C0</accession>
<dbReference type="CDD" id="cd08023">
    <property type="entry name" value="GH16_laminarinase_like"/>
    <property type="match status" value="1"/>
</dbReference>
<name>A0ABQ4U7C0_9HYPH</name>
<feature type="domain" description="GH16" evidence="2">
    <location>
        <begin position="28"/>
        <end position="272"/>
    </location>
</feature>
<reference evidence="3" key="1">
    <citation type="journal article" date="2021" name="Front. Microbiol.">
        <title>Comprehensive Comparative Genomics and Phenotyping of Methylobacterium Species.</title>
        <authorList>
            <person name="Alessa O."/>
            <person name="Ogura Y."/>
            <person name="Fujitani Y."/>
            <person name="Takami H."/>
            <person name="Hayashi T."/>
            <person name="Sahin N."/>
            <person name="Tani A."/>
        </authorList>
    </citation>
    <scope>NUCLEOTIDE SEQUENCE</scope>
    <source>
        <strain evidence="3">DSM 23632</strain>
    </source>
</reference>
<comment type="caution">
    <text evidence="3">The sequence shown here is derived from an EMBL/GenBank/DDBJ whole genome shotgun (WGS) entry which is preliminary data.</text>
</comment>
<dbReference type="EMBL" id="BPRB01000379">
    <property type="protein sequence ID" value="GJE62691.1"/>
    <property type="molecule type" value="Genomic_DNA"/>
</dbReference>
<evidence type="ECO:0000256" key="1">
    <source>
        <dbReference type="ARBA" id="ARBA00006865"/>
    </source>
</evidence>
<gene>
    <name evidence="3" type="primary">exsH</name>
    <name evidence="3" type="ORF">MPOCJGCO_4825</name>
</gene>
<dbReference type="Proteomes" id="UP001055057">
    <property type="component" value="Unassembled WGS sequence"/>
</dbReference>
<dbReference type="PANTHER" id="PTHR10963:SF55">
    <property type="entry name" value="GLYCOSIDE HYDROLASE FAMILY 16 PROTEIN"/>
    <property type="match status" value="1"/>
</dbReference>
<dbReference type="InterPro" id="IPR050546">
    <property type="entry name" value="Glycosyl_Hydrlase_16"/>
</dbReference>
<dbReference type="SUPFAM" id="SSF49899">
    <property type="entry name" value="Concanavalin A-like lectins/glucanases"/>
    <property type="match status" value="1"/>
</dbReference>
<comment type="similarity">
    <text evidence="1">Belongs to the glycosyl hydrolase 16 family.</text>
</comment>
<dbReference type="InterPro" id="IPR013320">
    <property type="entry name" value="ConA-like_dom_sf"/>
</dbReference>
<evidence type="ECO:0000313" key="3">
    <source>
        <dbReference type="EMBL" id="GJE62691.1"/>
    </source>
</evidence>
<reference evidence="3" key="2">
    <citation type="submission" date="2021-08" db="EMBL/GenBank/DDBJ databases">
        <authorList>
            <person name="Tani A."/>
            <person name="Ola A."/>
            <person name="Ogura Y."/>
            <person name="Katsura K."/>
            <person name="Hayashi T."/>
        </authorList>
    </citation>
    <scope>NUCLEOTIDE SEQUENCE</scope>
    <source>
        <strain evidence="3">DSM 23632</strain>
    </source>
</reference>
<organism evidence="3 4">
    <name type="scientific">Methylobacterium trifolii</name>
    <dbReference type="NCBI Taxonomy" id="1003092"/>
    <lineage>
        <taxon>Bacteria</taxon>
        <taxon>Pseudomonadati</taxon>
        <taxon>Pseudomonadota</taxon>
        <taxon>Alphaproteobacteria</taxon>
        <taxon>Hyphomicrobiales</taxon>
        <taxon>Methylobacteriaceae</taxon>
        <taxon>Methylobacterium</taxon>
    </lineage>
</organism>
<sequence>MHIVTADSLRAVAFLSVLMAAGVVPIAPSRGEAPIIGAELDLSAWTRTFTDDFDTLDISARGPGTRWTAHVPWGGDFGDARFTDPVAGFPFTVSGGTLRIEARKVAGIWRSGLIASVDSKGIGFAQRYGYFEIRARMPSGTGVWPAFWLVGLDRSTTTAEIDVLEYYGAYPDQFKSVAHVWNRQDARSSYSSANRHAAPGATERFNTFGADVEEEWITFYFNRRAVWRTPTKPEHRQPLYVMANLALGGGFPITDTPDPSVLLIDYIHVYAR</sequence>
<dbReference type="PANTHER" id="PTHR10963">
    <property type="entry name" value="GLYCOSYL HYDROLASE-RELATED"/>
    <property type="match status" value="1"/>
</dbReference>
<dbReference type="Gene3D" id="2.60.120.200">
    <property type="match status" value="1"/>
</dbReference>
<dbReference type="InterPro" id="IPR000757">
    <property type="entry name" value="Beta-glucanase-like"/>
</dbReference>
<evidence type="ECO:0000259" key="2">
    <source>
        <dbReference type="PROSITE" id="PS51762"/>
    </source>
</evidence>
<dbReference type="PROSITE" id="PS51762">
    <property type="entry name" value="GH16_2"/>
    <property type="match status" value="1"/>
</dbReference>